<protein>
    <recommendedName>
        <fullName evidence="2">DUF7610 domain-containing protein</fullName>
    </recommendedName>
</protein>
<proteinExistence type="predicted"/>
<keyword evidence="4" id="KW-1185">Reference proteome</keyword>
<keyword evidence="1" id="KW-0812">Transmembrane</keyword>
<dbReference type="InterPro" id="IPR056029">
    <property type="entry name" value="DUF7610"/>
</dbReference>
<dbReference type="Pfam" id="PF24583">
    <property type="entry name" value="DUF7610"/>
    <property type="match status" value="1"/>
</dbReference>
<feature type="domain" description="DUF7610" evidence="2">
    <location>
        <begin position="8"/>
        <end position="84"/>
    </location>
</feature>
<organism evidence="3 4">
    <name type="scientific">Nicotiana attenuata</name>
    <name type="common">Coyote tobacco</name>
    <dbReference type="NCBI Taxonomy" id="49451"/>
    <lineage>
        <taxon>Eukaryota</taxon>
        <taxon>Viridiplantae</taxon>
        <taxon>Streptophyta</taxon>
        <taxon>Embryophyta</taxon>
        <taxon>Tracheophyta</taxon>
        <taxon>Spermatophyta</taxon>
        <taxon>Magnoliopsida</taxon>
        <taxon>eudicotyledons</taxon>
        <taxon>Gunneridae</taxon>
        <taxon>Pentapetalae</taxon>
        <taxon>asterids</taxon>
        <taxon>lamiids</taxon>
        <taxon>Solanales</taxon>
        <taxon>Solanaceae</taxon>
        <taxon>Nicotianoideae</taxon>
        <taxon>Nicotianeae</taxon>
        <taxon>Nicotiana</taxon>
    </lineage>
</organism>
<comment type="caution">
    <text evidence="3">The sequence shown here is derived from an EMBL/GenBank/DDBJ whole genome shotgun (WGS) entry which is preliminary data.</text>
</comment>
<dbReference type="SMR" id="A0A314KQN1"/>
<feature type="transmembrane region" description="Helical" evidence="1">
    <location>
        <begin position="170"/>
        <end position="199"/>
    </location>
</feature>
<name>A0A314KQN1_NICAT</name>
<evidence type="ECO:0000259" key="2">
    <source>
        <dbReference type="Pfam" id="PF24583"/>
    </source>
</evidence>
<dbReference type="AlphaFoldDB" id="A0A314KQN1"/>
<dbReference type="Proteomes" id="UP000187609">
    <property type="component" value="Unassembled WGS sequence"/>
</dbReference>
<evidence type="ECO:0000313" key="4">
    <source>
        <dbReference type="Proteomes" id="UP000187609"/>
    </source>
</evidence>
<dbReference type="EMBL" id="MJEQ01001367">
    <property type="protein sequence ID" value="OIT31044.1"/>
    <property type="molecule type" value="Genomic_DNA"/>
</dbReference>
<evidence type="ECO:0000256" key="1">
    <source>
        <dbReference type="SAM" id="Phobius"/>
    </source>
</evidence>
<evidence type="ECO:0000313" key="3">
    <source>
        <dbReference type="EMBL" id="OIT31044.1"/>
    </source>
</evidence>
<keyword evidence="1" id="KW-0472">Membrane</keyword>
<sequence length="208" mass="23025">MTKRYAILRKKLQKLESDLNLLFTFSPDTATHEILSHDIEQQLVFLNHLLAAEIASCPSKPRHLHHIARRLDEVETAFRHWDDYHSQQSAAVHGNINDDVASVCSCSESCLNDDGEAAVADLSSPVNYDVPEEEDFPAGEMAEVKGVEEEDAVEIDGEEKGIWGNNIGRYIGILGCGMMIGAVCMGVVMVRFSSCFFVIQPLAFLTPT</sequence>
<gene>
    <name evidence="3" type="ORF">A4A49_12933</name>
</gene>
<dbReference type="Gramene" id="OIT31044">
    <property type="protein sequence ID" value="OIT31044"/>
    <property type="gene ID" value="A4A49_12933"/>
</dbReference>
<reference evidence="3" key="1">
    <citation type="submission" date="2016-11" db="EMBL/GenBank/DDBJ databases">
        <title>The genome of Nicotiana attenuata.</title>
        <authorList>
            <person name="Xu S."/>
            <person name="Brockmoeller T."/>
            <person name="Gaquerel E."/>
            <person name="Navarro A."/>
            <person name="Kuhl H."/>
            <person name="Gase K."/>
            <person name="Ling Z."/>
            <person name="Zhou W."/>
            <person name="Kreitzer C."/>
            <person name="Stanke M."/>
            <person name="Tang H."/>
            <person name="Lyons E."/>
            <person name="Pandey P."/>
            <person name="Pandey S.P."/>
            <person name="Timmermann B."/>
            <person name="Baldwin I.T."/>
        </authorList>
    </citation>
    <scope>NUCLEOTIDE SEQUENCE [LARGE SCALE GENOMIC DNA]</scope>
    <source>
        <strain evidence="3">UT</strain>
    </source>
</reference>
<accession>A0A314KQN1</accession>
<keyword evidence="1" id="KW-1133">Transmembrane helix</keyword>